<accession>A0A6J5N931</accession>
<gene>
    <name evidence="3" type="ORF">UFOVP1178_20</name>
    <name evidence="1" type="ORF">UFOVP522_26</name>
    <name evidence="2" type="ORF">UFOVP624_45</name>
</gene>
<name>A0A6J5N931_9CAUD</name>
<sequence length="323" mass="35740">MSLKKYISNNFSYDVSGLTAYTDETRQDLIVRSVTEAQTLRYIAIQQGIKGSEALNLMNDSIVYQAGDCTMTNSGNTVFTQRDIAVETLGYMKSFCQKDLAGFWAQIALTPGAMAEDKNLPFEAQITDYLLKLHAFELDKLIWKGNKTSGSGNLAFMDGFCKLLTTAAGCVDLNPTAVASLTASNAYDVFYACFSNTPANVAESQDFICFCGRESFNFLLKNLVTLNLFNYDPTAIATMDEILLPGTNMRVVKVNGLNGKDNIYTGRSSHFVFGTDLSSDFESYDLWYSFDDDLIYLRSKFRAGVQVPFLNNVGVWNGTSSPI</sequence>
<evidence type="ECO:0000313" key="3">
    <source>
        <dbReference type="EMBL" id="CAB4188402.1"/>
    </source>
</evidence>
<dbReference type="EMBL" id="LR796602">
    <property type="protein sequence ID" value="CAB4153976.1"/>
    <property type="molecule type" value="Genomic_DNA"/>
</dbReference>
<dbReference type="EMBL" id="LR796500">
    <property type="protein sequence ID" value="CAB4148793.1"/>
    <property type="molecule type" value="Genomic_DNA"/>
</dbReference>
<protein>
    <submittedName>
        <fullName evidence="2">Uncharacterized protein</fullName>
    </submittedName>
</protein>
<organism evidence="2">
    <name type="scientific">uncultured Caudovirales phage</name>
    <dbReference type="NCBI Taxonomy" id="2100421"/>
    <lineage>
        <taxon>Viruses</taxon>
        <taxon>Duplodnaviria</taxon>
        <taxon>Heunggongvirae</taxon>
        <taxon>Uroviricota</taxon>
        <taxon>Caudoviricetes</taxon>
        <taxon>Peduoviridae</taxon>
        <taxon>Maltschvirus</taxon>
        <taxon>Maltschvirus maltsch</taxon>
    </lineage>
</organism>
<dbReference type="EMBL" id="LR797124">
    <property type="protein sequence ID" value="CAB4188402.1"/>
    <property type="molecule type" value="Genomic_DNA"/>
</dbReference>
<proteinExistence type="predicted"/>
<evidence type="ECO:0000313" key="1">
    <source>
        <dbReference type="EMBL" id="CAB4148793.1"/>
    </source>
</evidence>
<evidence type="ECO:0000313" key="2">
    <source>
        <dbReference type="EMBL" id="CAB4153976.1"/>
    </source>
</evidence>
<reference evidence="2" key="1">
    <citation type="submission" date="2020-04" db="EMBL/GenBank/DDBJ databases">
        <authorList>
            <person name="Chiriac C."/>
            <person name="Salcher M."/>
            <person name="Ghai R."/>
            <person name="Kavagutti S V."/>
        </authorList>
    </citation>
    <scope>NUCLEOTIDE SEQUENCE</scope>
</reference>